<dbReference type="EMBL" id="FJUY01000021">
    <property type="protein sequence ID" value="CZT24388.1"/>
    <property type="molecule type" value="Genomic_DNA"/>
</dbReference>
<protein>
    <submittedName>
        <fullName evidence="1">Uncharacterized protein</fullName>
    </submittedName>
</protein>
<name>A0A2D3VQH6_9PEZI</name>
<evidence type="ECO:0000313" key="2">
    <source>
        <dbReference type="Proteomes" id="UP000225277"/>
    </source>
</evidence>
<sequence length="175" mass="19754">MDIAGVVLAVLSEGDRLVALVITLKDARSEIEDRVAKIQSHWVRTQAQLDFAKRAWIGLSKDHRTIQLSTLKRLQSKVESAEHRIQGLIGKQTRATATPDQKLKIKRMKYLFVKPCLDSVIDDLVQWQTLYDPTFYLMMKIASPIIDAELQRKDPGASREANCCAAISKKGPERP</sequence>
<reference evidence="1 2" key="1">
    <citation type="submission" date="2016-03" db="EMBL/GenBank/DDBJ databases">
        <authorList>
            <person name="Ploux O."/>
        </authorList>
    </citation>
    <scope>NUCLEOTIDE SEQUENCE [LARGE SCALE GENOMIC DNA]</scope>
    <source>
        <strain evidence="1 2">URUG2</strain>
    </source>
</reference>
<dbReference type="OrthoDB" id="1911848at2759"/>
<evidence type="ECO:0000313" key="1">
    <source>
        <dbReference type="EMBL" id="CZT24388.1"/>
    </source>
</evidence>
<organism evidence="1 2">
    <name type="scientific">Ramularia collo-cygni</name>
    <dbReference type="NCBI Taxonomy" id="112498"/>
    <lineage>
        <taxon>Eukaryota</taxon>
        <taxon>Fungi</taxon>
        <taxon>Dikarya</taxon>
        <taxon>Ascomycota</taxon>
        <taxon>Pezizomycotina</taxon>
        <taxon>Dothideomycetes</taxon>
        <taxon>Dothideomycetidae</taxon>
        <taxon>Mycosphaerellales</taxon>
        <taxon>Mycosphaerellaceae</taxon>
        <taxon>Ramularia</taxon>
    </lineage>
</organism>
<dbReference type="STRING" id="112498.A0A2D3VQH6"/>
<dbReference type="AlphaFoldDB" id="A0A2D3VQH6"/>
<dbReference type="Proteomes" id="UP000225277">
    <property type="component" value="Unassembled WGS sequence"/>
</dbReference>
<accession>A0A2D3VQH6</accession>
<keyword evidence="2" id="KW-1185">Reference proteome</keyword>
<gene>
    <name evidence="1" type="ORF">RCC_10113</name>
</gene>
<proteinExistence type="predicted"/>
<dbReference type="GeneID" id="35605162"/>
<dbReference type="RefSeq" id="XP_023631112.1">
    <property type="nucleotide sequence ID" value="XM_023775344.1"/>
</dbReference>